<dbReference type="FunFam" id="1.10.287.310:FF:000001">
    <property type="entry name" value="50S ribosomal protein L29"/>
    <property type="match status" value="1"/>
</dbReference>
<dbReference type="GO" id="GO:0006412">
    <property type="term" value="P:translation"/>
    <property type="evidence" value="ECO:0007669"/>
    <property type="project" value="InterPro"/>
</dbReference>
<feature type="region of interest" description="Disordered" evidence="6">
    <location>
        <begin position="56"/>
        <end position="80"/>
    </location>
</feature>
<sequence>MKAEEVRNLSEKEREEKIVDFSQEIFNLRFQLATGKIENPSRLRDLRRDIARLKTIQRENRASDENSLKQGEENKASSDK</sequence>
<dbReference type="EMBL" id="UINC01028286">
    <property type="protein sequence ID" value="SVB09013.1"/>
    <property type="molecule type" value="Genomic_DNA"/>
</dbReference>
<reference evidence="7" key="1">
    <citation type="submission" date="2018-05" db="EMBL/GenBank/DDBJ databases">
        <authorList>
            <person name="Lanie J.A."/>
            <person name="Ng W.-L."/>
            <person name="Kazmierczak K.M."/>
            <person name="Andrzejewski T.M."/>
            <person name="Davidsen T.M."/>
            <person name="Wayne K.J."/>
            <person name="Tettelin H."/>
            <person name="Glass J.I."/>
            <person name="Rusch D."/>
            <person name="Podicherti R."/>
            <person name="Tsui H.-C.T."/>
            <person name="Winkler M.E."/>
        </authorList>
    </citation>
    <scope>NUCLEOTIDE SEQUENCE</scope>
</reference>
<accession>A0A382B6X3</accession>
<dbReference type="PANTHER" id="PTHR10916">
    <property type="entry name" value="60S RIBOSOMAL PROTEIN L35/50S RIBOSOMAL PROTEIN L29"/>
    <property type="match status" value="1"/>
</dbReference>
<evidence type="ECO:0000256" key="1">
    <source>
        <dbReference type="ARBA" id="ARBA00009254"/>
    </source>
</evidence>
<organism evidence="7">
    <name type="scientific">marine metagenome</name>
    <dbReference type="NCBI Taxonomy" id="408172"/>
    <lineage>
        <taxon>unclassified sequences</taxon>
        <taxon>metagenomes</taxon>
        <taxon>ecological metagenomes</taxon>
    </lineage>
</organism>
<evidence type="ECO:0000256" key="3">
    <source>
        <dbReference type="ARBA" id="ARBA00023274"/>
    </source>
</evidence>
<evidence type="ECO:0000256" key="5">
    <source>
        <dbReference type="ARBA" id="ARBA00035476"/>
    </source>
</evidence>
<keyword evidence="2" id="KW-0689">Ribosomal protein</keyword>
<evidence type="ECO:0000256" key="2">
    <source>
        <dbReference type="ARBA" id="ARBA00022980"/>
    </source>
</evidence>
<comment type="similarity">
    <text evidence="1">Belongs to the universal ribosomal protein uL29 family.</text>
</comment>
<protein>
    <recommendedName>
        <fullName evidence="4">Large ribosomal subunit protein uL29</fullName>
    </recommendedName>
    <alternativeName>
        <fullName evidence="5">50S ribosomal protein L29</fullName>
    </alternativeName>
</protein>
<gene>
    <name evidence="7" type="ORF">METZ01_LOCUS161867</name>
</gene>
<evidence type="ECO:0000313" key="7">
    <source>
        <dbReference type="EMBL" id="SVB09013.1"/>
    </source>
</evidence>
<dbReference type="Pfam" id="PF00831">
    <property type="entry name" value="Ribosomal_L29"/>
    <property type="match status" value="1"/>
</dbReference>
<dbReference type="NCBIfam" id="TIGR00012">
    <property type="entry name" value="L29"/>
    <property type="match status" value="1"/>
</dbReference>
<dbReference type="CDD" id="cd00427">
    <property type="entry name" value="Ribosomal_L29_HIP"/>
    <property type="match status" value="1"/>
</dbReference>
<name>A0A382B6X3_9ZZZZ</name>
<dbReference type="InterPro" id="IPR018254">
    <property type="entry name" value="Ribosomal_uL29_CS"/>
</dbReference>
<dbReference type="PANTHER" id="PTHR10916:SF0">
    <property type="entry name" value="LARGE RIBOSOMAL SUBUNIT PROTEIN UL29C"/>
    <property type="match status" value="1"/>
</dbReference>
<dbReference type="AlphaFoldDB" id="A0A382B6X3"/>
<evidence type="ECO:0000256" key="4">
    <source>
        <dbReference type="ARBA" id="ARBA00035204"/>
    </source>
</evidence>
<dbReference type="HAMAP" id="MF_00374">
    <property type="entry name" value="Ribosomal_uL29"/>
    <property type="match status" value="1"/>
</dbReference>
<evidence type="ECO:0000256" key="6">
    <source>
        <dbReference type="SAM" id="MobiDB-lite"/>
    </source>
</evidence>
<keyword evidence="3" id="KW-0687">Ribonucleoprotein</keyword>
<dbReference type="Gene3D" id="1.10.287.310">
    <property type="match status" value="1"/>
</dbReference>
<dbReference type="GO" id="GO:0022625">
    <property type="term" value="C:cytosolic large ribosomal subunit"/>
    <property type="evidence" value="ECO:0007669"/>
    <property type="project" value="TreeGrafter"/>
</dbReference>
<dbReference type="GO" id="GO:0003735">
    <property type="term" value="F:structural constituent of ribosome"/>
    <property type="evidence" value="ECO:0007669"/>
    <property type="project" value="InterPro"/>
</dbReference>
<dbReference type="InterPro" id="IPR001854">
    <property type="entry name" value="Ribosomal_uL29"/>
</dbReference>
<proteinExistence type="inferred from homology"/>
<dbReference type="PROSITE" id="PS00579">
    <property type="entry name" value="RIBOSOMAL_L29"/>
    <property type="match status" value="1"/>
</dbReference>
<dbReference type="SUPFAM" id="SSF46561">
    <property type="entry name" value="Ribosomal protein L29 (L29p)"/>
    <property type="match status" value="1"/>
</dbReference>
<dbReference type="InterPro" id="IPR050063">
    <property type="entry name" value="Ribosomal_protein_uL29"/>
</dbReference>
<dbReference type="InterPro" id="IPR036049">
    <property type="entry name" value="Ribosomal_uL29_sf"/>
</dbReference>